<protein>
    <recommendedName>
        <fullName evidence="1">Methyltransferase type 11 domain-containing protein</fullName>
    </recommendedName>
</protein>
<organism evidence="2">
    <name type="scientific">marine metagenome</name>
    <dbReference type="NCBI Taxonomy" id="408172"/>
    <lineage>
        <taxon>unclassified sequences</taxon>
        <taxon>metagenomes</taxon>
        <taxon>ecological metagenomes</taxon>
    </lineage>
</organism>
<sequence length="177" mass="19852">MLVESVKQKGVEGNSLLDVGGGIGAIQHELFKAGIARADTVEASTAYIDANKEEAETQGHADRITYHHGDFVDIAPNLERADIVTLERVICCYPDVESLVELSSRLADRVYGLVYPRTNLLSKTVAILFNLTMRLKRSPFRVFIHPDSVIDWVARSNGLRPSSRRKTLLWQIVVYER</sequence>
<dbReference type="GO" id="GO:0008757">
    <property type="term" value="F:S-adenosylmethionine-dependent methyltransferase activity"/>
    <property type="evidence" value="ECO:0007669"/>
    <property type="project" value="InterPro"/>
</dbReference>
<dbReference type="CDD" id="cd02440">
    <property type="entry name" value="AdoMet_MTases"/>
    <property type="match status" value="1"/>
</dbReference>
<reference evidence="2" key="1">
    <citation type="submission" date="2018-05" db="EMBL/GenBank/DDBJ databases">
        <authorList>
            <person name="Lanie J.A."/>
            <person name="Ng W.-L."/>
            <person name="Kazmierczak K.M."/>
            <person name="Andrzejewski T.M."/>
            <person name="Davidsen T.M."/>
            <person name="Wayne K.J."/>
            <person name="Tettelin H."/>
            <person name="Glass J.I."/>
            <person name="Rusch D."/>
            <person name="Podicherti R."/>
            <person name="Tsui H.-C.T."/>
            <person name="Winkler M.E."/>
        </authorList>
    </citation>
    <scope>NUCLEOTIDE SEQUENCE</scope>
</reference>
<dbReference type="Pfam" id="PF08241">
    <property type="entry name" value="Methyltransf_11"/>
    <property type="match status" value="1"/>
</dbReference>
<gene>
    <name evidence="2" type="ORF">METZ01_LOCUS257967</name>
</gene>
<dbReference type="AlphaFoldDB" id="A0A382J204"/>
<dbReference type="InterPro" id="IPR013216">
    <property type="entry name" value="Methyltransf_11"/>
</dbReference>
<name>A0A382J204_9ZZZZ</name>
<evidence type="ECO:0000259" key="1">
    <source>
        <dbReference type="Pfam" id="PF08241"/>
    </source>
</evidence>
<dbReference type="SUPFAM" id="SSF53335">
    <property type="entry name" value="S-adenosyl-L-methionine-dependent methyltransferases"/>
    <property type="match status" value="1"/>
</dbReference>
<evidence type="ECO:0000313" key="2">
    <source>
        <dbReference type="EMBL" id="SVC05113.1"/>
    </source>
</evidence>
<dbReference type="InterPro" id="IPR029063">
    <property type="entry name" value="SAM-dependent_MTases_sf"/>
</dbReference>
<dbReference type="EMBL" id="UINC01070738">
    <property type="protein sequence ID" value="SVC05113.1"/>
    <property type="molecule type" value="Genomic_DNA"/>
</dbReference>
<accession>A0A382J204</accession>
<feature type="domain" description="Methyltransferase type 11" evidence="1">
    <location>
        <begin position="17"/>
        <end position="105"/>
    </location>
</feature>
<proteinExistence type="predicted"/>
<dbReference type="Gene3D" id="3.40.50.150">
    <property type="entry name" value="Vaccinia Virus protein VP39"/>
    <property type="match status" value="1"/>
</dbReference>